<gene>
    <name evidence="1" type="ordered locus">Cyan7425_3360</name>
</gene>
<evidence type="ECO:0008006" key="2">
    <source>
        <dbReference type="Google" id="ProtNLM"/>
    </source>
</evidence>
<name>B8HPX5_CYAP4</name>
<dbReference type="eggNOG" id="COG0438">
    <property type="taxonomic scope" value="Bacteria"/>
</dbReference>
<proteinExistence type="predicted"/>
<dbReference type="AlphaFoldDB" id="B8HPX5"/>
<protein>
    <recommendedName>
        <fullName evidence="2">Glycosyl transferase family 1 domain-containing protein</fullName>
    </recommendedName>
</protein>
<dbReference type="STRING" id="395961.Cyan7425_3360"/>
<dbReference type="KEGG" id="cyn:Cyan7425_3360"/>
<accession>B8HPX5</accession>
<reference evidence="1" key="1">
    <citation type="submission" date="2009-01" db="EMBL/GenBank/DDBJ databases">
        <title>Complete sequence of chromosome Cyanothece sp. PCC 7425.</title>
        <authorList>
            <consortium name="US DOE Joint Genome Institute"/>
            <person name="Lucas S."/>
            <person name="Copeland A."/>
            <person name="Lapidus A."/>
            <person name="Glavina del Rio T."/>
            <person name="Dalin E."/>
            <person name="Tice H."/>
            <person name="Bruce D."/>
            <person name="Goodwin L."/>
            <person name="Pitluck S."/>
            <person name="Sims D."/>
            <person name="Meineke L."/>
            <person name="Brettin T."/>
            <person name="Detter J.C."/>
            <person name="Han C."/>
            <person name="Larimer F."/>
            <person name="Land M."/>
            <person name="Hauser L."/>
            <person name="Kyrpides N."/>
            <person name="Ovchinnikova G."/>
            <person name="Liberton M."/>
            <person name="Stoeckel J."/>
            <person name="Banerjee A."/>
            <person name="Singh A."/>
            <person name="Page L."/>
            <person name="Sato H."/>
            <person name="Zhao L."/>
            <person name="Sherman L."/>
            <person name="Pakrasi H."/>
            <person name="Richardson P."/>
        </authorList>
    </citation>
    <scope>NUCLEOTIDE SEQUENCE</scope>
    <source>
        <strain evidence="1">PCC 7425</strain>
    </source>
</reference>
<dbReference type="HOGENOM" id="CLU_058218_0_0_3"/>
<organism evidence="1">
    <name type="scientific">Cyanothece sp. (strain PCC 7425 / ATCC 29141)</name>
    <dbReference type="NCBI Taxonomy" id="395961"/>
    <lineage>
        <taxon>Bacteria</taxon>
        <taxon>Bacillati</taxon>
        <taxon>Cyanobacteriota</taxon>
        <taxon>Cyanophyceae</taxon>
        <taxon>Gomontiellales</taxon>
        <taxon>Cyanothecaceae</taxon>
        <taxon>Cyanothece</taxon>
    </lineage>
</organism>
<sequence>MALFKLASLYAKHPYLYKKHIQKYSQAKTMYYLISTDPPIFYVPVSPIGWGLATLELVFNYLQDQIAYFILGWWWNIEDTNEVEKIVSLETHHTSQYPKHNLIYLCNTVQQQEIFQKHNLNAVFCNHNCLVDERVFQPTKDSFRIYDAVYDAILASYKRHYLAQKINSIAFIYYENSNVISCFKEVKSLFPYAHYFNETLGENGYTQLTPEKVNQCLNDCRVGLCLSSIEGAMYASIQYLLSGLPVVSTKSKGGRDVFFDPEYALIVDDDPDAVKEGVDAMIRRNLSADSIRSKVLVKVQEHRQVLIRLIQSIYDRENVNRDFSIEWEQIFTNKLFRLQSPTVAIEQLESAKQNL</sequence>
<dbReference type="SUPFAM" id="SSF53756">
    <property type="entry name" value="UDP-Glycosyltransferase/glycogen phosphorylase"/>
    <property type="match status" value="1"/>
</dbReference>
<evidence type="ECO:0000313" key="1">
    <source>
        <dbReference type="EMBL" id="ACL45684.1"/>
    </source>
</evidence>
<dbReference type="EMBL" id="CP001344">
    <property type="protein sequence ID" value="ACL45684.1"/>
    <property type="molecule type" value="Genomic_DNA"/>
</dbReference>
<dbReference type="Gene3D" id="3.40.50.2000">
    <property type="entry name" value="Glycogen Phosphorylase B"/>
    <property type="match status" value="1"/>
</dbReference>
<dbReference type="OrthoDB" id="7057294at2"/>